<dbReference type="EMBL" id="CP044205">
    <property type="protein sequence ID" value="QFY42102.1"/>
    <property type="molecule type" value="Genomic_DNA"/>
</dbReference>
<keyword evidence="1" id="KW-0472">Membrane</keyword>
<evidence type="ECO:0000313" key="3">
    <source>
        <dbReference type="Proteomes" id="UP000325755"/>
    </source>
</evidence>
<proteinExistence type="predicted"/>
<feature type="transmembrane region" description="Helical" evidence="1">
    <location>
        <begin position="12"/>
        <end position="34"/>
    </location>
</feature>
<keyword evidence="3" id="KW-1185">Reference proteome</keyword>
<keyword evidence="1" id="KW-1133">Transmembrane helix</keyword>
<dbReference type="InParanoid" id="A0A5Q0BG49"/>
<dbReference type="RefSeq" id="WP_153248085.1">
    <property type="nucleotide sequence ID" value="NZ_CP044205.1"/>
</dbReference>
<protein>
    <submittedName>
        <fullName evidence="2">Uncharacterized protein</fullName>
    </submittedName>
</protein>
<reference evidence="2 3" key="1">
    <citation type="submission" date="2019-09" db="EMBL/GenBank/DDBJ databases">
        <title>Ecophysiology of the spiral-shaped methanotroph Methylospira mobilis as revealed by the complete genome sequence.</title>
        <authorList>
            <person name="Oshkin I.Y."/>
            <person name="Dedysh S.N."/>
            <person name="Miroshnikov K."/>
            <person name="Danilova O.V."/>
            <person name="Hakobyan A."/>
            <person name="Liesack W."/>
        </authorList>
    </citation>
    <scope>NUCLEOTIDE SEQUENCE [LARGE SCALE GENOMIC DNA]</scope>
    <source>
        <strain evidence="2 3">Shm1</strain>
    </source>
</reference>
<dbReference type="AlphaFoldDB" id="A0A5Q0BG49"/>
<sequence length="111" mass="12189">MIEPVSIDFLLQAVISAALIVLFGAGYAAAYAWFRLNGQRTLQLLLACCCYLLLAAAALNLAAACHLVGAWRVLVGLMLFGYLFAPHFIWRLYIRTHPSAPGHVRAIGIFR</sequence>
<feature type="transmembrane region" description="Helical" evidence="1">
    <location>
        <begin position="69"/>
        <end position="90"/>
    </location>
</feature>
<evidence type="ECO:0000256" key="1">
    <source>
        <dbReference type="SAM" id="Phobius"/>
    </source>
</evidence>
<dbReference type="KEGG" id="mmob:F6R98_05225"/>
<accession>A0A5Q0BG49</accession>
<feature type="transmembrane region" description="Helical" evidence="1">
    <location>
        <begin position="41"/>
        <end position="63"/>
    </location>
</feature>
<dbReference type="Proteomes" id="UP000325755">
    <property type="component" value="Chromosome"/>
</dbReference>
<gene>
    <name evidence="2" type="ORF">F6R98_05225</name>
</gene>
<evidence type="ECO:0000313" key="2">
    <source>
        <dbReference type="EMBL" id="QFY42102.1"/>
    </source>
</evidence>
<organism evidence="2 3">
    <name type="scientific">Candidatus Methylospira mobilis</name>
    <dbReference type="NCBI Taxonomy" id="1808979"/>
    <lineage>
        <taxon>Bacteria</taxon>
        <taxon>Pseudomonadati</taxon>
        <taxon>Pseudomonadota</taxon>
        <taxon>Gammaproteobacteria</taxon>
        <taxon>Methylococcales</taxon>
        <taxon>Methylococcaceae</taxon>
        <taxon>Candidatus Methylospira</taxon>
    </lineage>
</organism>
<name>A0A5Q0BG49_9GAMM</name>
<keyword evidence="1" id="KW-0812">Transmembrane</keyword>